<name>A0A164TIQ0_DAUCS</name>
<accession>A0A164TIQ0</accession>
<gene>
    <name evidence="2" type="ORF">DCAR_024703</name>
    <name evidence="3" type="ORF">DCAR_0728384</name>
</gene>
<reference evidence="2" key="1">
    <citation type="journal article" date="2016" name="Nat. Genet.">
        <title>A high-quality carrot genome assembly provides new insights into carotenoid accumulation and asterid genome evolution.</title>
        <authorList>
            <person name="Iorizzo M."/>
            <person name="Ellison S."/>
            <person name="Senalik D."/>
            <person name="Zeng P."/>
            <person name="Satapoomin P."/>
            <person name="Huang J."/>
            <person name="Bowman M."/>
            <person name="Iovene M."/>
            <person name="Sanseverino W."/>
            <person name="Cavagnaro P."/>
            <person name="Yildiz M."/>
            <person name="Macko-Podgorni A."/>
            <person name="Moranska E."/>
            <person name="Grzebelus E."/>
            <person name="Grzebelus D."/>
            <person name="Ashrafi H."/>
            <person name="Zheng Z."/>
            <person name="Cheng S."/>
            <person name="Spooner D."/>
            <person name="Van Deynze A."/>
            <person name="Simon P."/>
        </authorList>
    </citation>
    <scope>NUCLEOTIDE SEQUENCE [LARGE SCALE GENOMIC DNA]</scope>
    <source>
        <tissue evidence="2">Leaf</tissue>
    </source>
</reference>
<reference evidence="3" key="2">
    <citation type="submission" date="2022-03" db="EMBL/GenBank/DDBJ databases">
        <title>Draft title - Genomic analysis of global carrot germplasm unveils the trajectory of domestication and the origin of high carotenoid orange carrot.</title>
        <authorList>
            <person name="Iorizzo M."/>
            <person name="Ellison S."/>
            <person name="Senalik D."/>
            <person name="Macko-Podgorni A."/>
            <person name="Grzebelus D."/>
            <person name="Bostan H."/>
            <person name="Rolling W."/>
            <person name="Curaba J."/>
            <person name="Simon P."/>
        </authorList>
    </citation>
    <scope>NUCLEOTIDE SEQUENCE</scope>
    <source>
        <tissue evidence="3">Leaf</tissue>
    </source>
</reference>
<protein>
    <submittedName>
        <fullName evidence="2">Uncharacterized protein</fullName>
    </submittedName>
</protein>
<evidence type="ECO:0000256" key="1">
    <source>
        <dbReference type="SAM" id="MobiDB-lite"/>
    </source>
</evidence>
<dbReference type="Proteomes" id="UP000077755">
    <property type="component" value="Chromosome 7"/>
</dbReference>
<evidence type="ECO:0000313" key="2">
    <source>
        <dbReference type="EMBL" id="KZM87576.1"/>
    </source>
</evidence>
<evidence type="ECO:0000313" key="3">
    <source>
        <dbReference type="EMBL" id="WOH08933.1"/>
    </source>
</evidence>
<feature type="region of interest" description="Disordered" evidence="1">
    <location>
        <begin position="55"/>
        <end position="75"/>
    </location>
</feature>
<proteinExistence type="predicted"/>
<sequence>MLTAIIMLDTIAATIPTVVKNVVGKRCVFDIKINNYNTNLGYEEYTVIKLSESSVGDANPTAEHGGPPEKRQRMS</sequence>
<dbReference type="Gramene" id="KZM87576">
    <property type="protein sequence ID" value="KZM87576"/>
    <property type="gene ID" value="DCAR_024703"/>
</dbReference>
<evidence type="ECO:0000313" key="4">
    <source>
        <dbReference type="Proteomes" id="UP000077755"/>
    </source>
</evidence>
<feature type="compositionally biased region" description="Basic and acidic residues" evidence="1">
    <location>
        <begin position="66"/>
        <end position="75"/>
    </location>
</feature>
<dbReference type="EMBL" id="LNRQ01000007">
    <property type="protein sequence ID" value="KZM87576.1"/>
    <property type="molecule type" value="Genomic_DNA"/>
</dbReference>
<keyword evidence="4" id="KW-1185">Reference proteome</keyword>
<dbReference type="EMBL" id="CP093349">
    <property type="protein sequence ID" value="WOH08933.1"/>
    <property type="molecule type" value="Genomic_DNA"/>
</dbReference>
<organism evidence="2">
    <name type="scientific">Daucus carota subsp. sativus</name>
    <name type="common">Carrot</name>
    <dbReference type="NCBI Taxonomy" id="79200"/>
    <lineage>
        <taxon>Eukaryota</taxon>
        <taxon>Viridiplantae</taxon>
        <taxon>Streptophyta</taxon>
        <taxon>Embryophyta</taxon>
        <taxon>Tracheophyta</taxon>
        <taxon>Spermatophyta</taxon>
        <taxon>Magnoliopsida</taxon>
        <taxon>eudicotyledons</taxon>
        <taxon>Gunneridae</taxon>
        <taxon>Pentapetalae</taxon>
        <taxon>asterids</taxon>
        <taxon>campanulids</taxon>
        <taxon>Apiales</taxon>
        <taxon>Apiaceae</taxon>
        <taxon>Apioideae</taxon>
        <taxon>Scandiceae</taxon>
        <taxon>Daucinae</taxon>
        <taxon>Daucus</taxon>
        <taxon>Daucus sect. Daucus</taxon>
    </lineage>
</organism>
<dbReference type="AlphaFoldDB" id="A0A164TIQ0"/>